<evidence type="ECO:0000259" key="2">
    <source>
        <dbReference type="Pfam" id="PF16655"/>
    </source>
</evidence>
<dbReference type="SUPFAM" id="SSF56300">
    <property type="entry name" value="Metallo-dependent phosphatases"/>
    <property type="match status" value="1"/>
</dbReference>
<dbReference type="Proteomes" id="UP000249304">
    <property type="component" value="Unassembled WGS sequence"/>
</dbReference>
<dbReference type="InterPro" id="IPR029052">
    <property type="entry name" value="Metallo-depent_PP-like"/>
</dbReference>
<organism evidence="3 4">
    <name type="scientific">Nonomuraea aridisoli</name>
    <dbReference type="NCBI Taxonomy" id="2070368"/>
    <lineage>
        <taxon>Bacteria</taxon>
        <taxon>Bacillati</taxon>
        <taxon>Actinomycetota</taxon>
        <taxon>Actinomycetes</taxon>
        <taxon>Streptosporangiales</taxon>
        <taxon>Streptosporangiaceae</taxon>
        <taxon>Nonomuraea</taxon>
    </lineage>
</organism>
<accession>A0A2W2ERJ9</accession>
<dbReference type="PANTHER" id="PTHR43606">
    <property type="entry name" value="PHOSPHATASE, PUTATIVE (AFU_ORTHOLOGUE AFUA_6G08710)-RELATED"/>
    <property type="match status" value="1"/>
</dbReference>
<dbReference type="EMBL" id="POUD01000090">
    <property type="protein sequence ID" value="PZG16150.1"/>
    <property type="molecule type" value="Genomic_DNA"/>
</dbReference>
<feature type="domain" description="PhoD-like phosphatase metallophosphatase" evidence="1">
    <location>
        <begin position="168"/>
        <end position="499"/>
    </location>
</feature>
<dbReference type="CDD" id="cd07389">
    <property type="entry name" value="MPP_PhoD"/>
    <property type="match status" value="1"/>
</dbReference>
<dbReference type="InterPro" id="IPR052900">
    <property type="entry name" value="Phospholipid_Metab_Enz"/>
</dbReference>
<evidence type="ECO:0000259" key="1">
    <source>
        <dbReference type="Pfam" id="PF09423"/>
    </source>
</evidence>
<dbReference type="OrthoDB" id="327733at2"/>
<dbReference type="InterPro" id="IPR038607">
    <property type="entry name" value="PhoD-like_sf"/>
</dbReference>
<dbReference type="InterPro" id="IPR018946">
    <property type="entry name" value="PhoD-like_MPP"/>
</dbReference>
<name>A0A2W2ERJ9_9ACTN</name>
<dbReference type="Gene3D" id="3.60.21.70">
    <property type="entry name" value="PhoD-like phosphatase"/>
    <property type="match status" value="1"/>
</dbReference>
<proteinExistence type="predicted"/>
<comment type="caution">
    <text evidence="3">The sequence shown here is derived from an EMBL/GenBank/DDBJ whole genome shotgun (WGS) entry which is preliminary data.</text>
</comment>
<keyword evidence="4" id="KW-1185">Reference proteome</keyword>
<dbReference type="InterPro" id="IPR032093">
    <property type="entry name" value="PhoD_N"/>
</dbReference>
<dbReference type="AlphaFoldDB" id="A0A2W2ERJ9"/>
<sequence>MRQDQVKPELWRPLLSGTASRRQLFAYAAGVAGVAALAQVPGSANDPSPALRANPFTLGVSSGDPRPDGIVLWTRLATEPLADDGFGGMPPEPVPVRWEIAEDDRMRRVVRRGVATARPELAHSVHVEVKGLRPGREYWYRFIAGGETSMTGRTKTAPDPRWNTEVAFAYASCQQWESGFYTAYRDMAAQDLDLIGHLGDYIYELGIGATGGVRRTPLSAAHNAPTMTLSQYRLRYALTNSDPDLQAARAAAPWFVTLDDHDVEDNWGSDLSPTGGTPENFLRRRAAAFRAAFENQPMRPSTLPTGPDMSVYQRIEYGGLATFHVLDERQFRSPADINARLDPARTMLGAQQEAWLLDGLGRSRSTWNIMANQVMMFQLDRLTDPGLQQLNPDTWDGYAAGRDRLWAGIAERRVSNPVVITGDAHVNCAAELKADYANPDSPAVGVEFLGTSITSGGDGSDMTAGGTEWLASNPHLKFFNSQRGYIRCRVAKDTMQADYVVVDKVTTPGGAASVRRSFVVESGRPALQDA</sequence>
<evidence type="ECO:0000313" key="4">
    <source>
        <dbReference type="Proteomes" id="UP000249304"/>
    </source>
</evidence>
<dbReference type="PANTHER" id="PTHR43606:SF2">
    <property type="entry name" value="ALKALINE PHOSPHATASE FAMILY PROTEIN (AFU_ORTHOLOGUE AFUA_5G03860)"/>
    <property type="match status" value="1"/>
</dbReference>
<protein>
    <submittedName>
        <fullName evidence="3">Alkaline phosphatase</fullName>
    </submittedName>
</protein>
<dbReference type="Pfam" id="PF09423">
    <property type="entry name" value="PhoD"/>
    <property type="match status" value="1"/>
</dbReference>
<gene>
    <name evidence="3" type="ORF">C1J01_21845</name>
</gene>
<dbReference type="Pfam" id="PF16655">
    <property type="entry name" value="PhoD_N"/>
    <property type="match status" value="1"/>
</dbReference>
<evidence type="ECO:0000313" key="3">
    <source>
        <dbReference type="EMBL" id="PZG16150.1"/>
    </source>
</evidence>
<dbReference type="Gene3D" id="2.60.40.380">
    <property type="entry name" value="Purple acid phosphatase-like, N-terminal"/>
    <property type="match status" value="1"/>
</dbReference>
<feature type="domain" description="Phospholipase D N-terminal" evidence="2">
    <location>
        <begin position="58"/>
        <end position="156"/>
    </location>
</feature>
<reference evidence="3 4" key="1">
    <citation type="submission" date="2018-01" db="EMBL/GenBank/DDBJ databases">
        <title>Draft genome sequence of Nonomuraea sp. KC333.</title>
        <authorList>
            <person name="Sahin N."/>
            <person name="Saygin H."/>
            <person name="Ay H."/>
        </authorList>
    </citation>
    <scope>NUCLEOTIDE SEQUENCE [LARGE SCALE GENOMIC DNA]</scope>
    <source>
        <strain evidence="3 4">KC333</strain>
    </source>
</reference>